<proteinExistence type="predicted"/>
<name>A0A2P2NAF6_RHIMU</name>
<reference evidence="1" key="1">
    <citation type="submission" date="2018-02" db="EMBL/GenBank/DDBJ databases">
        <title>Rhizophora mucronata_Transcriptome.</title>
        <authorList>
            <person name="Meera S.P."/>
            <person name="Sreeshan A."/>
            <person name="Augustine A."/>
        </authorList>
    </citation>
    <scope>NUCLEOTIDE SEQUENCE</scope>
    <source>
        <tissue evidence="1">Leaf</tissue>
    </source>
</reference>
<evidence type="ECO:0000313" key="1">
    <source>
        <dbReference type="EMBL" id="MBX39443.1"/>
    </source>
</evidence>
<accession>A0A2P2NAF6</accession>
<protein>
    <submittedName>
        <fullName evidence="1">Uncharacterized protein</fullName>
    </submittedName>
</protein>
<dbReference type="AlphaFoldDB" id="A0A2P2NAF6"/>
<organism evidence="1">
    <name type="scientific">Rhizophora mucronata</name>
    <name type="common">Asiatic mangrove</name>
    <dbReference type="NCBI Taxonomy" id="61149"/>
    <lineage>
        <taxon>Eukaryota</taxon>
        <taxon>Viridiplantae</taxon>
        <taxon>Streptophyta</taxon>
        <taxon>Embryophyta</taxon>
        <taxon>Tracheophyta</taxon>
        <taxon>Spermatophyta</taxon>
        <taxon>Magnoliopsida</taxon>
        <taxon>eudicotyledons</taxon>
        <taxon>Gunneridae</taxon>
        <taxon>Pentapetalae</taxon>
        <taxon>rosids</taxon>
        <taxon>fabids</taxon>
        <taxon>Malpighiales</taxon>
        <taxon>Rhizophoraceae</taxon>
        <taxon>Rhizophora</taxon>
    </lineage>
</organism>
<dbReference type="EMBL" id="GGEC01058959">
    <property type="protein sequence ID" value="MBX39443.1"/>
    <property type="molecule type" value="Transcribed_RNA"/>
</dbReference>
<sequence length="47" mass="5684">MAVSVSLEPIYWSFFLQFWLLNKVADYSYTNREDIAHFCLLKSYFIL</sequence>